<evidence type="ECO:0000313" key="8">
    <source>
        <dbReference type="Proteomes" id="UP000094622"/>
    </source>
</evidence>
<accession>A0A1E3H686</accession>
<dbReference type="PATRIC" id="fig|1439726.3.peg.1409"/>
<gene>
    <name evidence="5 7" type="primary">msrA</name>
    <name evidence="7" type="ORF">A6302_01342</name>
</gene>
<dbReference type="GO" id="GO:0033744">
    <property type="term" value="F:L-methionine:thioredoxin-disulfide S-oxidoreductase activity"/>
    <property type="evidence" value="ECO:0007669"/>
    <property type="project" value="RHEA"/>
</dbReference>
<protein>
    <recommendedName>
        <fullName evidence="5">Peptide methionine sulfoxide reductase MsrA</fullName>
        <shortName evidence="5">Protein-methionine-S-oxide reductase</shortName>
        <ecNumber evidence="5">1.8.4.11</ecNumber>
    </recommendedName>
    <alternativeName>
        <fullName evidence="5">Peptide-methionine (S)-S-oxide reductase</fullName>
        <shortName evidence="5">Peptide Met(O) reductase</shortName>
    </alternativeName>
</protein>
<evidence type="ECO:0000256" key="4">
    <source>
        <dbReference type="ARBA" id="ARBA00048782"/>
    </source>
</evidence>
<dbReference type="HAMAP" id="MF_01401">
    <property type="entry name" value="MsrA"/>
    <property type="match status" value="1"/>
</dbReference>
<dbReference type="SUPFAM" id="SSF55068">
    <property type="entry name" value="Peptide methionine sulfoxide reductase"/>
    <property type="match status" value="1"/>
</dbReference>
<comment type="function">
    <text evidence="5">Has an important function as a repair enzyme for proteins that have been inactivated by oxidation. Catalyzes the reversible oxidation-reduction of methionine sulfoxide in proteins to methionine.</text>
</comment>
<keyword evidence="8" id="KW-1185">Reference proteome</keyword>
<feature type="active site" evidence="5">
    <location>
        <position position="57"/>
    </location>
</feature>
<dbReference type="InterPro" id="IPR002569">
    <property type="entry name" value="Met_Sox_Rdtase_MsrA_dom"/>
</dbReference>
<dbReference type="GO" id="GO:0005737">
    <property type="term" value="C:cytoplasm"/>
    <property type="evidence" value="ECO:0007669"/>
    <property type="project" value="TreeGrafter"/>
</dbReference>
<sequence length="222" mass="24082">MFLADMLNRKLKLPTAAEAMPGRAAPIPTADFHFVNHRPLAGPWPEGYQSVVLGLGCFWGAERKFWQLPGVWVTSVGYIAGLTPNPTYQEVCSGLTGHNEVVQVVFDPAAISFEGILKAFWESHDPTQGMRQGNDTGTQYRSGIYVTDAAQRAVAERSRATYQEALARAGRPQKITTEIVDAGPYYYAEAYHQQYLAKNPNGYCGLGGTGVSCPLPTGVPAA</sequence>
<name>A0A1E3H686_9HYPH</name>
<dbReference type="NCBIfam" id="TIGR00401">
    <property type="entry name" value="msrA"/>
    <property type="match status" value="1"/>
</dbReference>
<comment type="catalytic activity">
    <reaction evidence="4 5">
        <text>[thioredoxin]-disulfide + L-methionine + H2O = L-methionine (S)-S-oxide + [thioredoxin]-dithiol</text>
        <dbReference type="Rhea" id="RHEA:19993"/>
        <dbReference type="Rhea" id="RHEA-COMP:10698"/>
        <dbReference type="Rhea" id="RHEA-COMP:10700"/>
        <dbReference type="ChEBI" id="CHEBI:15377"/>
        <dbReference type="ChEBI" id="CHEBI:29950"/>
        <dbReference type="ChEBI" id="CHEBI:50058"/>
        <dbReference type="ChEBI" id="CHEBI:57844"/>
        <dbReference type="ChEBI" id="CHEBI:58772"/>
        <dbReference type="EC" id="1.8.4.11"/>
    </reaction>
</comment>
<dbReference type="RefSeq" id="WP_069306284.1">
    <property type="nucleotide sequence ID" value="NZ_MCRJ01000024.1"/>
</dbReference>
<evidence type="ECO:0000256" key="5">
    <source>
        <dbReference type="HAMAP-Rule" id="MF_01401"/>
    </source>
</evidence>
<dbReference type="InterPro" id="IPR036509">
    <property type="entry name" value="Met_Sox_Rdtase_MsrA_sf"/>
</dbReference>
<dbReference type="GO" id="GO:0034599">
    <property type="term" value="P:cellular response to oxidative stress"/>
    <property type="evidence" value="ECO:0007669"/>
    <property type="project" value="TreeGrafter"/>
</dbReference>
<dbReference type="InterPro" id="IPR050162">
    <property type="entry name" value="MsrA_MetSO_reductase"/>
</dbReference>
<dbReference type="FunFam" id="3.30.1060.10:FF:000001">
    <property type="entry name" value="Peptide methionine sulfoxide reductase MsrA"/>
    <property type="match status" value="1"/>
</dbReference>
<dbReference type="Gene3D" id="3.30.1060.10">
    <property type="entry name" value="Peptide methionine sulphoxide reductase MsrA"/>
    <property type="match status" value="1"/>
</dbReference>
<evidence type="ECO:0000256" key="2">
    <source>
        <dbReference type="ARBA" id="ARBA00023002"/>
    </source>
</evidence>
<keyword evidence="2 5" id="KW-0560">Oxidoreductase</keyword>
<dbReference type="EMBL" id="MCRJ01000024">
    <property type="protein sequence ID" value="ODN71306.1"/>
    <property type="molecule type" value="Genomic_DNA"/>
</dbReference>
<evidence type="ECO:0000259" key="6">
    <source>
        <dbReference type="Pfam" id="PF01625"/>
    </source>
</evidence>
<dbReference type="GO" id="GO:0008113">
    <property type="term" value="F:peptide-methionine (S)-S-oxide reductase activity"/>
    <property type="evidence" value="ECO:0007669"/>
    <property type="project" value="UniProtKB-UniRule"/>
</dbReference>
<comment type="similarity">
    <text evidence="1 5">Belongs to the MsrA Met sulfoxide reductase family.</text>
</comment>
<evidence type="ECO:0000313" key="7">
    <source>
        <dbReference type="EMBL" id="ODN71306.1"/>
    </source>
</evidence>
<proteinExistence type="inferred from homology"/>
<dbReference type="Proteomes" id="UP000094622">
    <property type="component" value="Unassembled WGS sequence"/>
</dbReference>
<dbReference type="PANTHER" id="PTHR42799">
    <property type="entry name" value="MITOCHONDRIAL PEPTIDE METHIONINE SULFOXIDE REDUCTASE"/>
    <property type="match status" value="1"/>
</dbReference>
<reference evidence="7 8" key="1">
    <citation type="submission" date="2016-07" db="EMBL/GenBank/DDBJ databases">
        <title>Draft Genome Sequence of Methylobrevis pamukkalensis PK2.</title>
        <authorList>
            <person name="Vasilenko O.V."/>
            <person name="Doronina N.V."/>
            <person name="Shmareva M.N."/>
            <person name="Tarlachkov S.V."/>
            <person name="Mustakhimov I."/>
            <person name="Trotsenko Y.A."/>
        </authorList>
    </citation>
    <scope>NUCLEOTIDE SEQUENCE [LARGE SCALE GENOMIC DNA]</scope>
    <source>
        <strain evidence="7 8">PK2</strain>
    </source>
</reference>
<comment type="caution">
    <text evidence="7">The sequence shown here is derived from an EMBL/GenBank/DDBJ whole genome shotgun (WGS) entry which is preliminary data.</text>
</comment>
<evidence type="ECO:0000256" key="1">
    <source>
        <dbReference type="ARBA" id="ARBA00005591"/>
    </source>
</evidence>
<dbReference type="PANTHER" id="PTHR42799:SF2">
    <property type="entry name" value="MITOCHONDRIAL PEPTIDE METHIONINE SULFOXIDE REDUCTASE"/>
    <property type="match status" value="1"/>
</dbReference>
<dbReference type="AlphaFoldDB" id="A0A1E3H686"/>
<dbReference type="Pfam" id="PF01625">
    <property type="entry name" value="PMSR"/>
    <property type="match status" value="1"/>
</dbReference>
<feature type="domain" description="Peptide methionine sulphoxide reductase MsrA" evidence="6">
    <location>
        <begin position="51"/>
        <end position="204"/>
    </location>
</feature>
<evidence type="ECO:0000256" key="3">
    <source>
        <dbReference type="ARBA" id="ARBA00047806"/>
    </source>
</evidence>
<comment type="catalytic activity">
    <reaction evidence="3 5">
        <text>L-methionyl-[protein] + [thioredoxin]-disulfide + H2O = L-methionyl-(S)-S-oxide-[protein] + [thioredoxin]-dithiol</text>
        <dbReference type="Rhea" id="RHEA:14217"/>
        <dbReference type="Rhea" id="RHEA-COMP:10698"/>
        <dbReference type="Rhea" id="RHEA-COMP:10700"/>
        <dbReference type="Rhea" id="RHEA-COMP:12313"/>
        <dbReference type="Rhea" id="RHEA-COMP:12315"/>
        <dbReference type="ChEBI" id="CHEBI:15377"/>
        <dbReference type="ChEBI" id="CHEBI:16044"/>
        <dbReference type="ChEBI" id="CHEBI:29950"/>
        <dbReference type="ChEBI" id="CHEBI:44120"/>
        <dbReference type="ChEBI" id="CHEBI:50058"/>
        <dbReference type="EC" id="1.8.4.11"/>
    </reaction>
</comment>
<dbReference type="EC" id="1.8.4.11" evidence="5"/>
<organism evidence="7 8">
    <name type="scientific">Methylobrevis pamukkalensis</name>
    <dbReference type="NCBI Taxonomy" id="1439726"/>
    <lineage>
        <taxon>Bacteria</taxon>
        <taxon>Pseudomonadati</taxon>
        <taxon>Pseudomonadota</taxon>
        <taxon>Alphaproteobacteria</taxon>
        <taxon>Hyphomicrobiales</taxon>
        <taxon>Pleomorphomonadaceae</taxon>
        <taxon>Methylobrevis</taxon>
    </lineage>
</organism>